<protein>
    <recommendedName>
        <fullName evidence="4">Urease accessory protein</fullName>
    </recommendedName>
</protein>
<dbReference type="HOGENOM" id="CLU_053180_1_0_1"/>
<organism evidence="2 3">
    <name type="scientific">Pseudallescheria apiosperma</name>
    <name type="common">Scedosporium apiospermum</name>
    <dbReference type="NCBI Taxonomy" id="563466"/>
    <lineage>
        <taxon>Eukaryota</taxon>
        <taxon>Fungi</taxon>
        <taxon>Dikarya</taxon>
        <taxon>Ascomycota</taxon>
        <taxon>Pezizomycotina</taxon>
        <taxon>Sordariomycetes</taxon>
        <taxon>Hypocreomycetidae</taxon>
        <taxon>Microascales</taxon>
        <taxon>Microascaceae</taxon>
        <taxon>Scedosporium</taxon>
    </lineage>
</organism>
<evidence type="ECO:0000256" key="1">
    <source>
        <dbReference type="SAM" id="MobiDB-lite"/>
    </source>
</evidence>
<feature type="compositionally biased region" description="Basic and acidic residues" evidence="1">
    <location>
        <begin position="233"/>
        <end position="256"/>
    </location>
</feature>
<comment type="caution">
    <text evidence="2">The sequence shown here is derived from an EMBL/GenBank/DDBJ whole genome shotgun (WGS) entry which is preliminary data.</text>
</comment>
<dbReference type="VEuPathDB" id="FungiDB:SAPIO_CDS10395"/>
<dbReference type="EMBL" id="JOWA01000165">
    <property type="protein sequence ID" value="KEZ39024.1"/>
    <property type="molecule type" value="Genomic_DNA"/>
</dbReference>
<dbReference type="OMA" id="TKHEKHL"/>
<feature type="compositionally biased region" description="Basic residues" evidence="1">
    <location>
        <begin position="220"/>
        <end position="232"/>
    </location>
</feature>
<feature type="region of interest" description="Disordered" evidence="1">
    <location>
        <begin position="206"/>
        <end position="275"/>
    </location>
</feature>
<feature type="region of interest" description="Disordered" evidence="1">
    <location>
        <begin position="1"/>
        <end position="126"/>
    </location>
</feature>
<dbReference type="OrthoDB" id="5876637at2759"/>
<dbReference type="RefSeq" id="XP_016638823.1">
    <property type="nucleotide sequence ID" value="XM_016783988.1"/>
</dbReference>
<reference evidence="2 3" key="1">
    <citation type="journal article" date="2014" name="Genome Announc.">
        <title>Draft genome sequence of the pathogenic fungus Scedosporium apiospermum.</title>
        <authorList>
            <person name="Vandeputte P."/>
            <person name="Ghamrawi S."/>
            <person name="Rechenmann M."/>
            <person name="Iltis A."/>
            <person name="Giraud S."/>
            <person name="Fleury M."/>
            <person name="Thornton C."/>
            <person name="Delhaes L."/>
            <person name="Meyer W."/>
            <person name="Papon N."/>
            <person name="Bouchara J.P."/>
        </authorList>
    </citation>
    <scope>NUCLEOTIDE SEQUENCE [LARGE SCALE GENOMIC DNA]</scope>
    <source>
        <strain evidence="2 3">IHEM 14462</strain>
    </source>
</reference>
<dbReference type="Proteomes" id="UP000028545">
    <property type="component" value="Unassembled WGS sequence"/>
</dbReference>
<evidence type="ECO:0000313" key="3">
    <source>
        <dbReference type="Proteomes" id="UP000028545"/>
    </source>
</evidence>
<sequence>MPHKHTRKGTDPTDYDLPPTRVARPLAPLSSRKRAESSSAASSAPASSGTKRKRGHSAAGKDDTPRAFKRMMAFASGKRIHSGLDDGAPKSVKKPSSSAKKTKEVNEAKKTEEQVPAPSIRPGESLSDFSARVDAAIPVSGLITKTTKGGKDPLGLKVYRTLKEKKMHKLYDQWRAEERKVQERREEELELVAEREMENGSLLMTSGIDFMNSLDGGSKGGKRKNKRKRGKKAQKEEDPWEELRRKRGENKPRLRDVAQAPPVLPKVSAKLTAQI</sequence>
<keyword evidence="3" id="KW-1185">Reference proteome</keyword>
<feature type="compositionally biased region" description="Low complexity" evidence="1">
    <location>
        <begin position="37"/>
        <end position="48"/>
    </location>
</feature>
<gene>
    <name evidence="2" type="ORF">SAPIO_CDS10395</name>
</gene>
<name>A0A084FVB2_PSEDA</name>
<dbReference type="PANTHER" id="PTHR40644">
    <property type="entry name" value="UPF0653 PROTEIN C607.02C"/>
    <property type="match status" value="1"/>
</dbReference>
<evidence type="ECO:0000313" key="2">
    <source>
        <dbReference type="EMBL" id="KEZ39024.1"/>
    </source>
</evidence>
<dbReference type="KEGG" id="sapo:SAPIO_CDS10395"/>
<dbReference type="PANTHER" id="PTHR40644:SF1">
    <property type="entry name" value="UPF0653 PROTEIN C607.02C"/>
    <property type="match status" value="1"/>
</dbReference>
<accession>A0A084FVB2</accession>
<proteinExistence type="predicted"/>
<dbReference type="GeneID" id="27719587"/>
<feature type="compositionally biased region" description="Basic and acidic residues" evidence="1">
    <location>
        <begin position="101"/>
        <end position="113"/>
    </location>
</feature>
<evidence type="ECO:0008006" key="4">
    <source>
        <dbReference type="Google" id="ProtNLM"/>
    </source>
</evidence>
<dbReference type="AlphaFoldDB" id="A0A084FVB2"/>